<comment type="function">
    <text evidence="12">Cell wall formation. Adds enolpyruvyl to UDP-N-acetylglucosamine.</text>
</comment>
<feature type="binding site" evidence="12">
    <location>
        <position position="93"/>
    </location>
    <ligand>
        <name>UDP-N-acetyl-alpha-D-glucosamine</name>
        <dbReference type="ChEBI" id="CHEBI:57705"/>
    </ligand>
</feature>
<feature type="modified residue" description="2-(S-cysteinyl)pyruvic acid O-phosphothioketal" evidence="12">
    <location>
        <position position="117"/>
    </location>
</feature>
<comment type="subcellular location">
    <subcellularLocation>
        <location evidence="1 12">Cytoplasm</location>
    </subcellularLocation>
</comment>
<dbReference type="Proteomes" id="UP000481087">
    <property type="component" value="Unassembled WGS sequence"/>
</dbReference>
<dbReference type="AlphaFoldDB" id="A0A6L8UW92"/>
<dbReference type="CDD" id="cd01555">
    <property type="entry name" value="UdpNAET"/>
    <property type="match status" value="1"/>
</dbReference>
<dbReference type="EMBL" id="WTUZ01000012">
    <property type="protein sequence ID" value="MZQ82355.1"/>
    <property type="molecule type" value="Genomic_DNA"/>
</dbReference>
<dbReference type="HAMAP" id="MF_00111">
    <property type="entry name" value="MurA"/>
    <property type="match status" value="1"/>
</dbReference>
<feature type="binding site" evidence="12">
    <location>
        <begin position="22"/>
        <end position="23"/>
    </location>
    <ligand>
        <name>phosphoenolpyruvate</name>
        <dbReference type="ChEBI" id="CHEBI:58702"/>
    </ligand>
</feature>
<dbReference type="GO" id="GO:0009252">
    <property type="term" value="P:peptidoglycan biosynthetic process"/>
    <property type="evidence" value="ECO:0007669"/>
    <property type="project" value="UniProtKB-UniRule"/>
</dbReference>
<dbReference type="GO" id="GO:0008360">
    <property type="term" value="P:regulation of cell shape"/>
    <property type="evidence" value="ECO:0007669"/>
    <property type="project" value="UniProtKB-KW"/>
</dbReference>
<dbReference type="PANTHER" id="PTHR43783:SF1">
    <property type="entry name" value="UDP-N-ACETYLGLUCOSAMINE 1-CARBOXYVINYLTRANSFERASE"/>
    <property type="match status" value="1"/>
</dbReference>
<dbReference type="NCBIfam" id="TIGR01072">
    <property type="entry name" value="murA"/>
    <property type="match status" value="1"/>
</dbReference>
<dbReference type="GO" id="GO:0051301">
    <property type="term" value="P:cell division"/>
    <property type="evidence" value="ECO:0007669"/>
    <property type="project" value="UniProtKB-KW"/>
</dbReference>
<comment type="similarity">
    <text evidence="10 12">Belongs to the EPSP synthase family. MurA subfamily.</text>
</comment>
<keyword evidence="12" id="KW-0670">Pyruvate</keyword>
<accession>A0A6L8UW92</accession>
<keyword evidence="6 12" id="KW-0133">Cell shape</keyword>
<comment type="pathway">
    <text evidence="2 12">Cell wall biogenesis; peptidoglycan biosynthesis.</text>
</comment>
<keyword evidence="9 12" id="KW-0961">Cell wall biogenesis/degradation</keyword>
<evidence type="ECO:0000256" key="9">
    <source>
        <dbReference type="ARBA" id="ARBA00023316"/>
    </source>
</evidence>
<feature type="binding site" evidence="12">
    <location>
        <position position="328"/>
    </location>
    <ligand>
        <name>UDP-N-acetyl-alpha-D-glucosamine</name>
        <dbReference type="ChEBI" id="CHEBI:57705"/>
    </ligand>
</feature>
<dbReference type="FunFam" id="3.65.10.10:FF:000001">
    <property type="entry name" value="UDP-N-acetylglucosamine 1-carboxyvinyltransferase"/>
    <property type="match status" value="1"/>
</dbReference>
<proteinExistence type="inferred from homology"/>
<dbReference type="UniPathway" id="UPA00219"/>
<keyword evidence="5 12" id="KW-0808">Transferase</keyword>
<dbReference type="InterPro" id="IPR005750">
    <property type="entry name" value="UDP_GlcNAc_COvinyl_MurA"/>
</dbReference>
<keyword evidence="3 12" id="KW-0963">Cytoplasm</keyword>
<evidence type="ECO:0000256" key="2">
    <source>
        <dbReference type="ARBA" id="ARBA00004752"/>
    </source>
</evidence>
<dbReference type="GO" id="GO:0008760">
    <property type="term" value="F:UDP-N-acetylglucosamine 1-carboxyvinyltransferase activity"/>
    <property type="evidence" value="ECO:0007669"/>
    <property type="project" value="UniProtKB-UniRule"/>
</dbReference>
<feature type="binding site" evidence="12">
    <location>
        <begin position="122"/>
        <end position="126"/>
    </location>
    <ligand>
        <name>UDP-N-acetyl-alpha-D-glucosamine</name>
        <dbReference type="ChEBI" id="CHEBI:57705"/>
    </ligand>
</feature>
<keyword evidence="7 12" id="KW-0573">Peptidoglycan synthesis</keyword>
<dbReference type="InterPro" id="IPR036968">
    <property type="entry name" value="Enolpyruvate_Tfrase_sf"/>
</dbReference>
<evidence type="ECO:0000256" key="7">
    <source>
        <dbReference type="ARBA" id="ARBA00022984"/>
    </source>
</evidence>
<sequence>MSKIIVRGGRKLAGNVKINGAKNAVLPIIAASILGSEGESVIHDAPPLDDVLVINKVLQSLGIEVSYDRQVIRVRAERIDTCEASYDLVRKMRASFLVMGPLLARRGQARISLPGGCAIGTRPIDQHLKGFEAMGADIELGQGYIEARVKGRLKGAKIYLDVASVGATENIMMAATLAEGTTIIENAAKEPEIVDLANYLNAMGAVIRGAGTGVIRIEGVEKLCGAVHTVIPDRVEAGTYMIAAAITGSELYMENAIGDHLRPVISKMQEMGVIIEEDENGIRVRASGPLRAVDVKTLPYPGFPTDMQSQMMALLMVADGTSLVTETVFENRFMHVEEFANMNAHIKVDGRTAIVSGNATLRGAKVCATDLRAGAALILAALAAEGETEITGVHHIDRGYVDITDVLRGLGADIYRSVPQQVEQETAELGFFNIQPTLA</sequence>
<evidence type="ECO:0000256" key="12">
    <source>
        <dbReference type="HAMAP-Rule" id="MF_00111"/>
    </source>
</evidence>
<feature type="domain" description="Enolpyruvate transferase" evidence="13">
    <location>
        <begin position="6"/>
        <end position="407"/>
    </location>
</feature>
<keyword evidence="8 12" id="KW-0131">Cell cycle</keyword>
<evidence type="ECO:0000256" key="8">
    <source>
        <dbReference type="ARBA" id="ARBA00023306"/>
    </source>
</evidence>
<dbReference type="RefSeq" id="WP_161406579.1">
    <property type="nucleotide sequence ID" value="NZ_WTUZ01000012.1"/>
</dbReference>
<dbReference type="SUPFAM" id="SSF55205">
    <property type="entry name" value="EPT/RTPC-like"/>
    <property type="match status" value="1"/>
</dbReference>
<evidence type="ECO:0000256" key="10">
    <source>
        <dbReference type="ARBA" id="ARBA00038367"/>
    </source>
</evidence>
<evidence type="ECO:0000259" key="13">
    <source>
        <dbReference type="Pfam" id="PF00275"/>
    </source>
</evidence>
<dbReference type="GO" id="GO:0005737">
    <property type="term" value="C:cytoplasm"/>
    <property type="evidence" value="ECO:0007669"/>
    <property type="project" value="UniProtKB-SubCell"/>
</dbReference>
<evidence type="ECO:0000256" key="11">
    <source>
        <dbReference type="ARBA" id="ARBA00047527"/>
    </source>
</evidence>
<dbReference type="GO" id="GO:0071555">
    <property type="term" value="P:cell wall organization"/>
    <property type="evidence" value="ECO:0007669"/>
    <property type="project" value="UniProtKB-KW"/>
</dbReference>
<organism evidence="14 15">
    <name type="scientific">Paenibacillus silvestris</name>
    <dbReference type="NCBI Taxonomy" id="2606219"/>
    <lineage>
        <taxon>Bacteria</taxon>
        <taxon>Bacillati</taxon>
        <taxon>Bacillota</taxon>
        <taxon>Bacilli</taxon>
        <taxon>Bacillales</taxon>
        <taxon>Paenibacillaceae</taxon>
        <taxon>Paenibacillus</taxon>
    </lineage>
</organism>
<dbReference type="PANTHER" id="PTHR43783">
    <property type="entry name" value="UDP-N-ACETYLGLUCOSAMINE 1-CARBOXYVINYLTRANSFERASE"/>
    <property type="match status" value="1"/>
</dbReference>
<comment type="caution">
    <text evidence="14">The sequence shown here is derived from an EMBL/GenBank/DDBJ whole genome shotgun (WGS) entry which is preliminary data.</text>
</comment>
<evidence type="ECO:0000256" key="1">
    <source>
        <dbReference type="ARBA" id="ARBA00004496"/>
    </source>
</evidence>
<name>A0A6L8UW92_9BACL</name>
<gene>
    <name evidence="12 14" type="primary">murA</name>
    <name evidence="14" type="ORF">GQF01_09435</name>
</gene>
<reference evidence="14 15" key="1">
    <citation type="submission" date="2019-12" db="EMBL/GenBank/DDBJ databases">
        <title>Paenibacillus sp. nov. sp. isolated from soil.</title>
        <authorList>
            <person name="Kim J."/>
            <person name="Jeong S.E."/>
            <person name="Jung H.S."/>
            <person name="Jeon C.O."/>
        </authorList>
    </citation>
    <scope>NUCLEOTIDE SEQUENCE [LARGE SCALE GENOMIC DNA]</scope>
    <source>
        <strain evidence="14 15">5J-6</strain>
    </source>
</reference>
<dbReference type="Pfam" id="PF00275">
    <property type="entry name" value="EPSP_synthase"/>
    <property type="match status" value="1"/>
</dbReference>
<protein>
    <recommendedName>
        <fullName evidence="12">UDP-N-acetylglucosamine 1-carboxyvinyltransferase</fullName>
        <ecNumber evidence="12">2.5.1.7</ecNumber>
    </recommendedName>
    <alternativeName>
        <fullName evidence="12">Enoylpyruvate transferase</fullName>
    </alternativeName>
    <alternativeName>
        <fullName evidence="12">UDP-N-acetylglucosamine enolpyruvyl transferase</fullName>
        <shortName evidence="12">EPT</shortName>
    </alternativeName>
</protein>
<dbReference type="InterPro" id="IPR013792">
    <property type="entry name" value="RNA3'P_cycl/enolpyr_Trfase_a/b"/>
</dbReference>
<feature type="binding site" evidence="12">
    <location>
        <position position="306"/>
    </location>
    <ligand>
        <name>UDP-N-acetyl-alpha-D-glucosamine</name>
        <dbReference type="ChEBI" id="CHEBI:57705"/>
    </ligand>
</feature>
<dbReference type="Gene3D" id="3.65.10.10">
    <property type="entry name" value="Enolpyruvate transferase domain"/>
    <property type="match status" value="2"/>
</dbReference>
<feature type="active site" description="Proton donor" evidence="12">
    <location>
        <position position="117"/>
    </location>
</feature>
<evidence type="ECO:0000256" key="6">
    <source>
        <dbReference type="ARBA" id="ARBA00022960"/>
    </source>
</evidence>
<dbReference type="InterPro" id="IPR050068">
    <property type="entry name" value="MurA_subfamily"/>
</dbReference>
<comment type="caution">
    <text evidence="12">Lacks conserved residue(s) required for the propagation of feature annotation.</text>
</comment>
<evidence type="ECO:0000256" key="3">
    <source>
        <dbReference type="ARBA" id="ARBA00022490"/>
    </source>
</evidence>
<dbReference type="InterPro" id="IPR001986">
    <property type="entry name" value="Enolpyruvate_Tfrase_dom"/>
</dbReference>
<keyword evidence="4 12" id="KW-0132">Cell division</keyword>
<keyword evidence="15" id="KW-1185">Reference proteome</keyword>
<dbReference type="NCBIfam" id="NF006873">
    <property type="entry name" value="PRK09369.1"/>
    <property type="match status" value="1"/>
</dbReference>
<evidence type="ECO:0000256" key="5">
    <source>
        <dbReference type="ARBA" id="ARBA00022679"/>
    </source>
</evidence>
<dbReference type="GO" id="GO:0019277">
    <property type="term" value="P:UDP-N-acetylgalactosamine biosynthetic process"/>
    <property type="evidence" value="ECO:0007669"/>
    <property type="project" value="InterPro"/>
</dbReference>
<dbReference type="EC" id="2.5.1.7" evidence="12"/>
<evidence type="ECO:0000313" key="14">
    <source>
        <dbReference type="EMBL" id="MZQ82355.1"/>
    </source>
</evidence>
<evidence type="ECO:0000256" key="4">
    <source>
        <dbReference type="ARBA" id="ARBA00022618"/>
    </source>
</evidence>
<comment type="catalytic activity">
    <reaction evidence="11 12">
        <text>phosphoenolpyruvate + UDP-N-acetyl-alpha-D-glucosamine = UDP-N-acetyl-3-O-(1-carboxyvinyl)-alpha-D-glucosamine + phosphate</text>
        <dbReference type="Rhea" id="RHEA:18681"/>
        <dbReference type="ChEBI" id="CHEBI:43474"/>
        <dbReference type="ChEBI" id="CHEBI:57705"/>
        <dbReference type="ChEBI" id="CHEBI:58702"/>
        <dbReference type="ChEBI" id="CHEBI:68483"/>
        <dbReference type="EC" id="2.5.1.7"/>
    </reaction>
</comment>
<evidence type="ECO:0000313" key="15">
    <source>
        <dbReference type="Proteomes" id="UP000481087"/>
    </source>
</evidence>